<dbReference type="Pfam" id="PF00293">
    <property type="entry name" value="NUDIX"/>
    <property type="match status" value="1"/>
</dbReference>
<dbReference type="PANTHER" id="PTHR43046:SF2">
    <property type="entry name" value="8-OXO-DGTP DIPHOSPHATASE-RELATED"/>
    <property type="match status" value="1"/>
</dbReference>
<accession>A0A809MZV3</accession>
<reference evidence="4 5" key="1">
    <citation type="journal article" date="2009" name="J. Bacteriol.">
        <title>Complete genome sequence of the probiotic Lactobacillus rhamnosus ATCC 53103.</title>
        <authorList>
            <person name="Morita H."/>
            <person name="Toh H."/>
            <person name="Oshima K."/>
            <person name="Murakami M."/>
            <person name="Taylor T.D."/>
            <person name="Igimi S."/>
            <person name="Hattori M."/>
        </authorList>
    </citation>
    <scope>NUCLEOTIDE SEQUENCE [LARGE SCALE GENOMIC DNA]</scope>
    <source>
        <strain evidence="5">ATCC 53103 / LMG 18243 / GG [Tokyo]</strain>
    </source>
</reference>
<keyword evidence="2" id="KW-0378">Hydrolase</keyword>
<dbReference type="InterPro" id="IPR020476">
    <property type="entry name" value="Nudix_hydrolase"/>
</dbReference>
<dbReference type="PRINTS" id="PR00502">
    <property type="entry name" value="NUDIXFAMILY"/>
</dbReference>
<comment type="cofactor">
    <cofactor evidence="1">
        <name>Mg(2+)</name>
        <dbReference type="ChEBI" id="CHEBI:18420"/>
    </cofactor>
</comment>
<dbReference type="PROSITE" id="PS51462">
    <property type="entry name" value="NUDIX"/>
    <property type="match status" value="1"/>
</dbReference>
<evidence type="ECO:0000313" key="4">
    <source>
        <dbReference type="EMBL" id="BAI42581.1"/>
    </source>
</evidence>
<evidence type="ECO:0000313" key="5">
    <source>
        <dbReference type="Proteomes" id="UP000002067"/>
    </source>
</evidence>
<dbReference type="InterPro" id="IPR015797">
    <property type="entry name" value="NUDIX_hydrolase-like_dom_sf"/>
</dbReference>
<dbReference type="KEGG" id="lrg:LRHM_2054"/>
<dbReference type="AlphaFoldDB" id="A0A809MZV3"/>
<protein>
    <submittedName>
        <fullName evidence="4">ADP-ribose pyrophosphatase</fullName>
    </submittedName>
</protein>
<dbReference type="PANTHER" id="PTHR43046">
    <property type="entry name" value="GDP-MANNOSE MANNOSYL HYDROLASE"/>
    <property type="match status" value="1"/>
</dbReference>
<feature type="domain" description="Nudix hydrolase" evidence="3">
    <location>
        <begin position="47"/>
        <end position="180"/>
    </location>
</feature>
<dbReference type="EMBL" id="AP011548">
    <property type="protein sequence ID" value="BAI42581.1"/>
    <property type="molecule type" value="Genomic_DNA"/>
</dbReference>
<evidence type="ECO:0000256" key="2">
    <source>
        <dbReference type="ARBA" id="ARBA00022801"/>
    </source>
</evidence>
<evidence type="ECO:0000256" key="1">
    <source>
        <dbReference type="ARBA" id="ARBA00001946"/>
    </source>
</evidence>
<proteinExistence type="predicted"/>
<organism evidence="4 5">
    <name type="scientific">Lacticaseibacillus rhamnosus (strain ATCC 53103 / LMG 18243 / GG)</name>
    <name type="common">Lactobacillus rhamnosus</name>
    <dbReference type="NCBI Taxonomy" id="568703"/>
    <lineage>
        <taxon>Bacteria</taxon>
        <taxon>Bacillati</taxon>
        <taxon>Bacillota</taxon>
        <taxon>Bacilli</taxon>
        <taxon>Lactobacillales</taxon>
        <taxon>Lactobacillaceae</taxon>
        <taxon>Lacticaseibacillus</taxon>
    </lineage>
</organism>
<dbReference type="CDD" id="cd04677">
    <property type="entry name" value="NUDIX_Hydrolase"/>
    <property type="match status" value="1"/>
</dbReference>
<dbReference type="SUPFAM" id="SSF55811">
    <property type="entry name" value="Nudix"/>
    <property type="match status" value="1"/>
</dbReference>
<sequence length="186" mass="20848">MRNLDPGDESLALAKHLLNNQCNEIKKRGNQVANYIKDIRSKVGHMPIFLNAVAGAVVNDQGQILLQQRTDAGNWSLPGGMMEYGETFVETLKREMKEDAGLLVEPVKPLHTFEQGFTTYPNGDQAQIICRLYLVKPVGGGLEQADPNETLALKYFNFDQLPPLFNTQSRDMIACVRAYLDGERQH</sequence>
<gene>
    <name evidence="4" type="ordered locus">LRHM_2054</name>
</gene>
<evidence type="ECO:0000259" key="3">
    <source>
        <dbReference type="PROSITE" id="PS51462"/>
    </source>
</evidence>
<dbReference type="Proteomes" id="UP000002067">
    <property type="component" value="Chromosome"/>
</dbReference>
<name>A0A809MZV3_LACRG</name>
<dbReference type="InterPro" id="IPR000086">
    <property type="entry name" value="NUDIX_hydrolase_dom"/>
</dbReference>
<dbReference type="Gene3D" id="3.90.79.10">
    <property type="entry name" value="Nucleoside Triphosphate Pyrophosphohydrolase"/>
    <property type="match status" value="1"/>
</dbReference>
<dbReference type="GO" id="GO:0016787">
    <property type="term" value="F:hydrolase activity"/>
    <property type="evidence" value="ECO:0007669"/>
    <property type="project" value="UniProtKB-KW"/>
</dbReference>